<evidence type="ECO:0000313" key="2">
    <source>
        <dbReference type="Proteomes" id="UP000177130"/>
    </source>
</evidence>
<proteinExistence type="predicted"/>
<comment type="caution">
    <text evidence="1">The sequence shown here is derived from an EMBL/GenBank/DDBJ whole genome shotgun (WGS) entry which is preliminary data.</text>
</comment>
<protein>
    <submittedName>
        <fullName evidence="1">Uncharacterized protein</fullName>
    </submittedName>
</protein>
<dbReference type="EMBL" id="MHRK01000047">
    <property type="protein sequence ID" value="OHA22812.1"/>
    <property type="molecule type" value="Genomic_DNA"/>
</dbReference>
<name>A0A1G2MIJ5_9BACT</name>
<gene>
    <name evidence="1" type="ORF">A3C72_02765</name>
</gene>
<dbReference type="AlphaFoldDB" id="A0A1G2MIJ5"/>
<organism evidence="1 2">
    <name type="scientific">Candidatus Taylorbacteria bacterium RIFCSPHIGHO2_02_FULL_43_32b</name>
    <dbReference type="NCBI Taxonomy" id="1802306"/>
    <lineage>
        <taxon>Bacteria</taxon>
        <taxon>Candidatus Tayloriibacteriota</taxon>
    </lineage>
</organism>
<accession>A0A1G2MIJ5</accession>
<sequence length="65" mass="7536">MDVDRVWISFDFAPQKHEYLPAGKFLCSARRPAQGFLASKASLCWQEKKVNYELGIRNYAKIVDK</sequence>
<dbReference type="Proteomes" id="UP000177130">
    <property type="component" value="Unassembled WGS sequence"/>
</dbReference>
<evidence type="ECO:0000313" key="1">
    <source>
        <dbReference type="EMBL" id="OHA22812.1"/>
    </source>
</evidence>
<reference evidence="1 2" key="1">
    <citation type="journal article" date="2016" name="Nat. Commun.">
        <title>Thousands of microbial genomes shed light on interconnected biogeochemical processes in an aquifer system.</title>
        <authorList>
            <person name="Anantharaman K."/>
            <person name="Brown C.T."/>
            <person name="Hug L.A."/>
            <person name="Sharon I."/>
            <person name="Castelle C.J."/>
            <person name="Probst A.J."/>
            <person name="Thomas B.C."/>
            <person name="Singh A."/>
            <person name="Wilkins M.J."/>
            <person name="Karaoz U."/>
            <person name="Brodie E.L."/>
            <person name="Williams K.H."/>
            <person name="Hubbard S.S."/>
            <person name="Banfield J.F."/>
        </authorList>
    </citation>
    <scope>NUCLEOTIDE SEQUENCE [LARGE SCALE GENOMIC DNA]</scope>
</reference>